<gene>
    <name evidence="9" type="ORF">HLB29_03610</name>
</gene>
<dbReference type="InterPro" id="IPR036397">
    <property type="entry name" value="RNaseH_sf"/>
</dbReference>
<evidence type="ECO:0000256" key="7">
    <source>
        <dbReference type="ARBA" id="ARBA00022801"/>
    </source>
</evidence>
<evidence type="ECO:0000256" key="3">
    <source>
        <dbReference type="ARBA" id="ARBA00012180"/>
    </source>
</evidence>
<name>A0ABR6TK30_9FIRM</name>
<keyword evidence="10" id="KW-1185">Reference proteome</keyword>
<dbReference type="SUPFAM" id="SSF53098">
    <property type="entry name" value="Ribonuclease H-like"/>
    <property type="match status" value="1"/>
</dbReference>
<proteinExistence type="inferred from homology"/>
<keyword evidence="4" id="KW-0540">Nuclease</keyword>
<dbReference type="InterPro" id="IPR050092">
    <property type="entry name" value="RNase_H"/>
</dbReference>
<dbReference type="InterPro" id="IPR002156">
    <property type="entry name" value="RNaseH_domain"/>
</dbReference>
<dbReference type="Pfam" id="PF01693">
    <property type="entry name" value="Cauli_VI"/>
    <property type="match status" value="1"/>
</dbReference>
<evidence type="ECO:0000256" key="5">
    <source>
        <dbReference type="ARBA" id="ARBA00022723"/>
    </source>
</evidence>
<evidence type="ECO:0000256" key="2">
    <source>
        <dbReference type="ARBA" id="ARBA00005300"/>
    </source>
</evidence>
<dbReference type="CDD" id="cd09277">
    <property type="entry name" value="RNase_HI_bacteria_like"/>
    <property type="match status" value="1"/>
</dbReference>
<dbReference type="SUPFAM" id="SSF55658">
    <property type="entry name" value="L9 N-domain-like"/>
    <property type="match status" value="1"/>
</dbReference>
<dbReference type="Pfam" id="PF00075">
    <property type="entry name" value="RNase_H"/>
    <property type="match status" value="1"/>
</dbReference>
<dbReference type="Gene3D" id="3.30.420.10">
    <property type="entry name" value="Ribonuclease H-like superfamily/Ribonuclease H"/>
    <property type="match status" value="1"/>
</dbReference>
<comment type="catalytic activity">
    <reaction evidence="1">
        <text>Endonucleolytic cleavage to 5'-phosphomonoester.</text>
        <dbReference type="EC" id="3.1.26.4"/>
    </reaction>
</comment>
<evidence type="ECO:0000313" key="10">
    <source>
        <dbReference type="Proteomes" id="UP000713904"/>
    </source>
</evidence>
<dbReference type="PANTHER" id="PTHR10642:SF26">
    <property type="entry name" value="RIBONUCLEASE H1"/>
    <property type="match status" value="1"/>
</dbReference>
<sequence>MSDKKYYAVKEGRKRGIFLNWDDCQEMVKGYKNASYKSFKDPYEAIDFLVSDNQYIDKNEQKNTNFDTIEAYVDGSFNSENSTYGSGVVIIKNGKVLKEISKNGCNSEMISMRNVAGEIEGAMLAMAYCLENGYKHLKLYYDYSGIEKWCTGEWKTNKEGTKNYKQYYDDIKDKLFVEFCKVKAHSGVIYNEKADELAKKSIF</sequence>
<evidence type="ECO:0000256" key="1">
    <source>
        <dbReference type="ARBA" id="ARBA00000077"/>
    </source>
</evidence>
<keyword evidence="6" id="KW-0255">Endonuclease</keyword>
<keyword evidence="7" id="KW-0378">Hydrolase</keyword>
<evidence type="ECO:0000256" key="6">
    <source>
        <dbReference type="ARBA" id="ARBA00022759"/>
    </source>
</evidence>
<keyword evidence="5" id="KW-0479">Metal-binding</keyword>
<dbReference type="InterPro" id="IPR037056">
    <property type="entry name" value="RNase_H1_N_sf"/>
</dbReference>
<dbReference type="PROSITE" id="PS50879">
    <property type="entry name" value="RNASE_H_1"/>
    <property type="match status" value="1"/>
</dbReference>
<dbReference type="Gene3D" id="3.40.970.10">
    <property type="entry name" value="Ribonuclease H1, N-terminal domain"/>
    <property type="match status" value="1"/>
</dbReference>
<comment type="caution">
    <text evidence="9">The sequence shown here is derived from an EMBL/GenBank/DDBJ whole genome shotgun (WGS) entry which is preliminary data.</text>
</comment>
<dbReference type="EC" id="3.1.26.4" evidence="3"/>
<dbReference type="InterPro" id="IPR012337">
    <property type="entry name" value="RNaseH-like_sf"/>
</dbReference>
<dbReference type="InterPro" id="IPR011320">
    <property type="entry name" value="RNase_H1_N"/>
</dbReference>
<dbReference type="Proteomes" id="UP000713904">
    <property type="component" value="Unassembled WGS sequence"/>
</dbReference>
<reference evidence="9 10" key="1">
    <citation type="submission" date="2020-05" db="EMBL/GenBank/DDBJ databases">
        <title>Draft genome of xy-202 and genomic insight in genome of the genus Peptostreptococcus.</title>
        <authorList>
            <person name="Zhang Z."/>
        </authorList>
    </citation>
    <scope>NUCLEOTIDE SEQUENCE [LARGE SCALE GENOMIC DNA]</scope>
    <source>
        <strain evidence="9 10">DSM 27025</strain>
    </source>
</reference>
<evidence type="ECO:0000256" key="4">
    <source>
        <dbReference type="ARBA" id="ARBA00022722"/>
    </source>
</evidence>
<feature type="domain" description="RNase H type-1" evidence="8">
    <location>
        <begin position="65"/>
        <end position="203"/>
    </location>
</feature>
<protein>
    <recommendedName>
        <fullName evidence="3">ribonuclease H</fullName>
        <ecNumber evidence="3">3.1.26.4</ecNumber>
    </recommendedName>
</protein>
<evidence type="ECO:0000259" key="8">
    <source>
        <dbReference type="PROSITE" id="PS50879"/>
    </source>
</evidence>
<dbReference type="InterPro" id="IPR009027">
    <property type="entry name" value="Ribosomal_bL9/RNase_H1_N"/>
</dbReference>
<dbReference type="PANTHER" id="PTHR10642">
    <property type="entry name" value="RIBONUCLEASE H1"/>
    <property type="match status" value="1"/>
</dbReference>
<organism evidence="9 10">
    <name type="scientific">Peptostreptococcus canis</name>
    <dbReference type="NCBI Taxonomy" id="1159213"/>
    <lineage>
        <taxon>Bacteria</taxon>
        <taxon>Bacillati</taxon>
        <taxon>Bacillota</taxon>
        <taxon>Clostridia</taxon>
        <taxon>Peptostreptococcales</taxon>
        <taxon>Peptostreptococcaceae</taxon>
        <taxon>Peptostreptococcus</taxon>
    </lineage>
</organism>
<dbReference type="EMBL" id="JABGBW010000002">
    <property type="protein sequence ID" value="MBC2575766.1"/>
    <property type="molecule type" value="Genomic_DNA"/>
</dbReference>
<accession>A0ABR6TK30</accession>
<evidence type="ECO:0000313" key="9">
    <source>
        <dbReference type="EMBL" id="MBC2575766.1"/>
    </source>
</evidence>
<comment type="similarity">
    <text evidence="2">Belongs to the RNase H family.</text>
</comment>
<dbReference type="RefSeq" id="WP_185623794.1">
    <property type="nucleotide sequence ID" value="NZ_JABGBW010000002.1"/>
</dbReference>